<accession>A0A2S0UHL0</accession>
<dbReference type="OrthoDB" id="285836at2"/>
<dbReference type="Proteomes" id="UP000244496">
    <property type="component" value="Chromosome"/>
</dbReference>
<dbReference type="KEGG" id="geh:HYN69_00715"/>
<dbReference type="RefSeq" id="WP_108434049.1">
    <property type="nucleotide sequence ID" value="NZ_CP028918.1"/>
</dbReference>
<evidence type="ECO:0000313" key="2">
    <source>
        <dbReference type="Proteomes" id="UP000244496"/>
    </source>
</evidence>
<sequence>MMDRHDAIEERLAHLIRAMEDLSDVVTTQGREIDRLTRLVHLLCEREAEREEMVGDAPAANAPPPHW</sequence>
<keyword evidence="2" id="KW-1185">Reference proteome</keyword>
<gene>
    <name evidence="1" type="ORF">HYN69_00715</name>
</gene>
<dbReference type="EMBL" id="CP028918">
    <property type="protein sequence ID" value="AWB47220.1"/>
    <property type="molecule type" value="Genomic_DNA"/>
</dbReference>
<proteinExistence type="predicted"/>
<organism evidence="1 2">
    <name type="scientific">Paragemmobacter aquarius</name>
    <dbReference type="NCBI Taxonomy" id="2169400"/>
    <lineage>
        <taxon>Bacteria</taxon>
        <taxon>Pseudomonadati</taxon>
        <taxon>Pseudomonadota</taxon>
        <taxon>Alphaproteobacteria</taxon>
        <taxon>Rhodobacterales</taxon>
        <taxon>Paracoccaceae</taxon>
        <taxon>Paragemmobacter</taxon>
    </lineage>
</organism>
<dbReference type="AlphaFoldDB" id="A0A2S0UHL0"/>
<protein>
    <submittedName>
        <fullName evidence="1">SlyX protein</fullName>
    </submittedName>
</protein>
<dbReference type="Pfam" id="PF04102">
    <property type="entry name" value="SlyX"/>
    <property type="match status" value="1"/>
</dbReference>
<name>A0A2S0UHL0_9RHOB</name>
<evidence type="ECO:0000313" key="1">
    <source>
        <dbReference type="EMBL" id="AWB47220.1"/>
    </source>
</evidence>
<dbReference type="InterPro" id="IPR007236">
    <property type="entry name" value="SlyX"/>
</dbReference>
<reference evidence="1 2" key="1">
    <citation type="submission" date="2018-04" db="EMBL/GenBank/DDBJ databases">
        <title>Genome sequencing of Gemmobacter.</title>
        <authorList>
            <person name="Yi H."/>
            <person name="Baek M.-G."/>
        </authorList>
    </citation>
    <scope>NUCLEOTIDE SEQUENCE [LARGE SCALE GENOMIC DNA]</scope>
    <source>
        <strain evidence="1 2">HYN0069</strain>
    </source>
</reference>